<dbReference type="Proteomes" id="UP000663832">
    <property type="component" value="Unassembled WGS sequence"/>
</dbReference>
<name>A0A815RV06_9BILA</name>
<dbReference type="EMBL" id="CAJNOI010000040">
    <property type="protein sequence ID" value="CAF0912940.1"/>
    <property type="molecule type" value="Genomic_DNA"/>
</dbReference>
<dbReference type="AlphaFoldDB" id="A0A815RV06"/>
<feature type="compositionally biased region" description="Low complexity" evidence="2">
    <location>
        <begin position="50"/>
        <end position="66"/>
    </location>
</feature>
<sequence>MGASGTKEPPRNISFENQLLMTEAALQQLQSSVGKSVPQAVNTRTPGIDSSTSTTTTISRESNNNNIPLPKIDTNGTVETWRALASSVNDTELQRLRQEYKEKLLEQERYNREKLNLTKENLAAEIEKVEKKFSKYIYSPICEIERSEIEQCYLANPKQVLTCSIIAEKFIKCVQQHREQSLQIYHTPTPTQSSTTNENPQSTTKESPQQHTYADPLTSKTSATADAAN</sequence>
<gene>
    <name evidence="3" type="ORF">BJG266_LOCUS11103</name>
    <name evidence="4" type="ORF">QVE165_LOCUS42213</name>
</gene>
<feature type="region of interest" description="Disordered" evidence="2">
    <location>
        <begin position="185"/>
        <end position="229"/>
    </location>
</feature>
<dbReference type="PANTHER" id="PTHR21588:SF18">
    <property type="entry name" value="MICOS COMPLEX SUBUNIT MIC19"/>
    <property type="match status" value="1"/>
</dbReference>
<dbReference type="InterPro" id="IPR052632">
    <property type="entry name" value="MICOS_subunit_Mic19"/>
</dbReference>
<feature type="region of interest" description="Disordered" evidence="2">
    <location>
        <begin position="36"/>
        <end position="68"/>
    </location>
</feature>
<evidence type="ECO:0000313" key="3">
    <source>
        <dbReference type="EMBL" id="CAF0912940.1"/>
    </source>
</evidence>
<reference evidence="4" key="1">
    <citation type="submission" date="2021-02" db="EMBL/GenBank/DDBJ databases">
        <authorList>
            <person name="Nowell W R."/>
        </authorList>
    </citation>
    <scope>NUCLEOTIDE SEQUENCE</scope>
</reference>
<comment type="caution">
    <text evidence="4">The sequence shown here is derived from an EMBL/GenBank/DDBJ whole genome shotgun (WGS) entry which is preliminary data.</text>
</comment>
<accession>A0A815RV06</accession>
<proteinExistence type="predicted"/>
<evidence type="ECO:0000313" key="5">
    <source>
        <dbReference type="Proteomes" id="UP000663832"/>
    </source>
</evidence>
<dbReference type="EMBL" id="CAJNOM010000516">
    <property type="protein sequence ID" value="CAF1480654.1"/>
    <property type="molecule type" value="Genomic_DNA"/>
</dbReference>
<keyword evidence="5" id="KW-1185">Reference proteome</keyword>
<dbReference type="GO" id="GO:0061617">
    <property type="term" value="C:MICOS complex"/>
    <property type="evidence" value="ECO:0007669"/>
    <property type="project" value="TreeGrafter"/>
</dbReference>
<evidence type="ECO:0000256" key="1">
    <source>
        <dbReference type="SAM" id="Coils"/>
    </source>
</evidence>
<dbReference type="PANTHER" id="PTHR21588">
    <property type="entry name" value="COILED-COIL-HELIX-COILED-COIL-HELIX DOMAIN CONTAINING 6"/>
    <property type="match status" value="1"/>
</dbReference>
<keyword evidence="1" id="KW-0175">Coiled coil</keyword>
<feature type="compositionally biased region" description="Polar residues" evidence="2">
    <location>
        <begin position="36"/>
        <end position="49"/>
    </location>
</feature>
<protein>
    <submittedName>
        <fullName evidence="4">Uncharacterized protein</fullName>
    </submittedName>
</protein>
<feature type="coiled-coil region" evidence="1">
    <location>
        <begin position="93"/>
        <end position="132"/>
    </location>
</feature>
<dbReference type="GO" id="GO:0007007">
    <property type="term" value="P:inner mitochondrial membrane organization"/>
    <property type="evidence" value="ECO:0007669"/>
    <property type="project" value="TreeGrafter"/>
</dbReference>
<organism evidence="4 5">
    <name type="scientific">Adineta steineri</name>
    <dbReference type="NCBI Taxonomy" id="433720"/>
    <lineage>
        <taxon>Eukaryota</taxon>
        <taxon>Metazoa</taxon>
        <taxon>Spiralia</taxon>
        <taxon>Gnathifera</taxon>
        <taxon>Rotifera</taxon>
        <taxon>Eurotatoria</taxon>
        <taxon>Bdelloidea</taxon>
        <taxon>Adinetida</taxon>
        <taxon>Adinetidae</taxon>
        <taxon>Adineta</taxon>
    </lineage>
</organism>
<dbReference type="Proteomes" id="UP000663877">
    <property type="component" value="Unassembled WGS sequence"/>
</dbReference>
<evidence type="ECO:0000313" key="4">
    <source>
        <dbReference type="EMBL" id="CAF1480654.1"/>
    </source>
</evidence>
<dbReference type="OrthoDB" id="70030at2759"/>
<evidence type="ECO:0000256" key="2">
    <source>
        <dbReference type="SAM" id="MobiDB-lite"/>
    </source>
</evidence>